<evidence type="ECO:0000313" key="1">
    <source>
        <dbReference type="EMBL" id="MCS5726909.1"/>
    </source>
</evidence>
<dbReference type="RefSeq" id="WP_259529821.1">
    <property type="nucleotide sequence ID" value="NZ_JANLCK010000007.1"/>
</dbReference>
<dbReference type="Proteomes" id="UP001165587">
    <property type="component" value="Unassembled WGS sequence"/>
</dbReference>
<protein>
    <submittedName>
        <fullName evidence="1">Uncharacterized protein</fullName>
    </submittedName>
</protein>
<sequence>MDDVVVLEPATSPVPDGEEPTVATVNASYTVDGAKTDASFTFGKSEGKWVVTGTSGVYSVLSFPFGEAVPVVEVNGTAVEGAVDGTYNTSSYPLFPGTYSVAIPADNTFFTIDEESSPPGTVSFDTSDILPTPALTTDFEESMTAFLTACFSAPASTRALECPNWRNNSNGYDSDAVWELIELPTYSLAYNNSPDQNPLSIWSDDAQVGMMHVSYHHDDGLFQAEDESWDVDFSTAFAGEYIDGAFVFSPLANTIEEDERVDSL</sequence>
<proteinExistence type="predicted"/>
<reference evidence="1" key="1">
    <citation type="submission" date="2022-08" db="EMBL/GenBank/DDBJ databases">
        <authorList>
            <person name="Deng Y."/>
            <person name="Han X.-F."/>
            <person name="Zhang Y.-Q."/>
        </authorList>
    </citation>
    <scope>NUCLEOTIDE SEQUENCE</scope>
    <source>
        <strain evidence="1">CPCC 203407</strain>
    </source>
</reference>
<gene>
    <name evidence="1" type="ORF">N1028_13495</name>
</gene>
<organism evidence="1 2">
    <name type="scientific">Herbiconiux oxytropis</name>
    <dbReference type="NCBI Taxonomy" id="2970915"/>
    <lineage>
        <taxon>Bacteria</taxon>
        <taxon>Bacillati</taxon>
        <taxon>Actinomycetota</taxon>
        <taxon>Actinomycetes</taxon>
        <taxon>Micrococcales</taxon>
        <taxon>Microbacteriaceae</taxon>
        <taxon>Herbiconiux</taxon>
    </lineage>
</organism>
<keyword evidence="2" id="KW-1185">Reference proteome</keyword>
<accession>A0AA41XEU5</accession>
<dbReference type="EMBL" id="JANLCK010000007">
    <property type="protein sequence ID" value="MCS5726909.1"/>
    <property type="molecule type" value="Genomic_DNA"/>
</dbReference>
<evidence type="ECO:0000313" key="2">
    <source>
        <dbReference type="Proteomes" id="UP001165587"/>
    </source>
</evidence>
<comment type="caution">
    <text evidence="1">The sequence shown here is derived from an EMBL/GenBank/DDBJ whole genome shotgun (WGS) entry which is preliminary data.</text>
</comment>
<dbReference type="AlphaFoldDB" id="A0AA41XEU5"/>
<name>A0AA41XEU5_9MICO</name>